<sequence length="90" mass="9285">MRIVAVCGVGVGSSAILKLNAERALARLGLTADVSASDIDSVGVSAADAQVILTSPELVDRIGPTAADVVVIENYFDLDEVTRKVEDALS</sequence>
<name>A0A1R4K096_9MICO</name>
<accession>A0A1R4K096</accession>
<dbReference type="AlphaFoldDB" id="A0A1R4K096"/>
<dbReference type="SUPFAM" id="SSF52794">
    <property type="entry name" value="PTS system IIB component-like"/>
    <property type="match status" value="1"/>
</dbReference>
<gene>
    <name evidence="3" type="ORF">FM119_10490</name>
</gene>
<dbReference type="Gene3D" id="3.40.50.2300">
    <property type="match status" value="1"/>
</dbReference>
<dbReference type="GO" id="GO:0008982">
    <property type="term" value="F:protein-N(PI)-phosphohistidine-sugar phosphotransferase activity"/>
    <property type="evidence" value="ECO:0007669"/>
    <property type="project" value="InterPro"/>
</dbReference>
<dbReference type="InterPro" id="IPR013011">
    <property type="entry name" value="PTS_EIIB_2"/>
</dbReference>
<feature type="domain" description="PTS EIIB type-2" evidence="2">
    <location>
        <begin position="1"/>
        <end position="90"/>
    </location>
</feature>
<protein>
    <submittedName>
        <fullName evidence="3">PTS system, lactose/cellobiose specific IIB subunit</fullName>
    </submittedName>
</protein>
<dbReference type="PROSITE" id="PS51099">
    <property type="entry name" value="PTS_EIIB_TYPE_2"/>
    <property type="match status" value="1"/>
</dbReference>
<dbReference type="EMBL" id="FUKR01000058">
    <property type="protein sequence ID" value="SJN37584.1"/>
    <property type="molecule type" value="Genomic_DNA"/>
</dbReference>
<evidence type="ECO:0000256" key="1">
    <source>
        <dbReference type="ARBA" id="ARBA00022679"/>
    </source>
</evidence>
<dbReference type="InterPro" id="IPR036095">
    <property type="entry name" value="PTS_EIIB-like_sf"/>
</dbReference>
<dbReference type="InterPro" id="IPR003501">
    <property type="entry name" value="PTS_EIIB_2/3"/>
</dbReference>
<dbReference type="RefSeq" id="WP_087137890.1">
    <property type="nucleotide sequence ID" value="NZ_FUKR01000058.1"/>
</dbReference>
<organism evidence="3 4">
    <name type="scientific">Mycetocola reblochoni REB411</name>
    <dbReference type="NCBI Taxonomy" id="1255698"/>
    <lineage>
        <taxon>Bacteria</taxon>
        <taxon>Bacillati</taxon>
        <taxon>Actinomycetota</taxon>
        <taxon>Actinomycetes</taxon>
        <taxon>Micrococcales</taxon>
        <taxon>Microbacteriaceae</taxon>
        <taxon>Mycetocola</taxon>
    </lineage>
</organism>
<dbReference type="GO" id="GO:0009401">
    <property type="term" value="P:phosphoenolpyruvate-dependent sugar phosphotransferase system"/>
    <property type="evidence" value="ECO:0007669"/>
    <property type="project" value="InterPro"/>
</dbReference>
<dbReference type="CDD" id="cd05563">
    <property type="entry name" value="PTS_IIB_ascorbate"/>
    <property type="match status" value="1"/>
</dbReference>
<dbReference type="Proteomes" id="UP000196778">
    <property type="component" value="Unassembled WGS sequence"/>
</dbReference>
<dbReference type="OrthoDB" id="6603449at2"/>
<evidence type="ECO:0000313" key="4">
    <source>
        <dbReference type="Proteomes" id="UP000196778"/>
    </source>
</evidence>
<evidence type="ECO:0000259" key="2">
    <source>
        <dbReference type="PROSITE" id="PS51099"/>
    </source>
</evidence>
<keyword evidence="1" id="KW-0808">Transferase</keyword>
<reference evidence="4" key="1">
    <citation type="submission" date="2017-02" db="EMBL/GenBank/DDBJ databases">
        <authorList>
            <person name="Dridi B."/>
        </authorList>
    </citation>
    <scope>NUCLEOTIDE SEQUENCE [LARGE SCALE GENOMIC DNA]</scope>
    <source>
        <strain evidence="4">EB411</strain>
    </source>
</reference>
<evidence type="ECO:0000313" key="3">
    <source>
        <dbReference type="EMBL" id="SJN37584.1"/>
    </source>
</evidence>
<keyword evidence="4" id="KW-1185">Reference proteome</keyword>
<dbReference type="Pfam" id="PF02302">
    <property type="entry name" value="PTS_IIB"/>
    <property type="match status" value="1"/>
</dbReference>
<proteinExistence type="predicted"/>